<keyword evidence="3" id="KW-1185">Reference proteome</keyword>
<dbReference type="Proteomes" id="UP000717328">
    <property type="component" value="Unassembled WGS sequence"/>
</dbReference>
<protein>
    <submittedName>
        <fullName evidence="2">Uncharacterized protein</fullName>
    </submittedName>
</protein>
<dbReference type="EMBL" id="JABCKI010005828">
    <property type="protein sequence ID" value="KAG5637453.1"/>
    <property type="molecule type" value="Genomic_DNA"/>
</dbReference>
<keyword evidence="1" id="KW-0472">Membrane</keyword>
<proteinExistence type="predicted"/>
<evidence type="ECO:0000256" key="1">
    <source>
        <dbReference type="SAM" id="Phobius"/>
    </source>
</evidence>
<organism evidence="2 3">
    <name type="scientific">Sphagnurus paluster</name>
    <dbReference type="NCBI Taxonomy" id="117069"/>
    <lineage>
        <taxon>Eukaryota</taxon>
        <taxon>Fungi</taxon>
        <taxon>Dikarya</taxon>
        <taxon>Basidiomycota</taxon>
        <taxon>Agaricomycotina</taxon>
        <taxon>Agaricomycetes</taxon>
        <taxon>Agaricomycetidae</taxon>
        <taxon>Agaricales</taxon>
        <taxon>Tricholomatineae</taxon>
        <taxon>Lyophyllaceae</taxon>
        <taxon>Sphagnurus</taxon>
    </lineage>
</organism>
<gene>
    <name evidence="2" type="ORF">H0H81_004470</name>
</gene>
<dbReference type="AlphaFoldDB" id="A0A9P7K5A4"/>
<comment type="caution">
    <text evidence="2">The sequence shown here is derived from an EMBL/GenBank/DDBJ whole genome shotgun (WGS) entry which is preliminary data.</text>
</comment>
<name>A0A9P7K5A4_9AGAR</name>
<keyword evidence="1" id="KW-1133">Transmembrane helix</keyword>
<reference evidence="2" key="2">
    <citation type="submission" date="2021-10" db="EMBL/GenBank/DDBJ databases">
        <title>Phylogenomics reveals ancestral predisposition of the termite-cultivated fungus Termitomyces towards a domesticated lifestyle.</title>
        <authorList>
            <person name="Auxier B."/>
            <person name="Grum-Grzhimaylo A."/>
            <person name="Cardenas M.E."/>
            <person name="Lodge J.D."/>
            <person name="Laessoe T."/>
            <person name="Pedersen O."/>
            <person name="Smith M.E."/>
            <person name="Kuyper T.W."/>
            <person name="Franco-Molano E.A."/>
            <person name="Baroni T.J."/>
            <person name="Aanen D.K."/>
        </authorList>
    </citation>
    <scope>NUCLEOTIDE SEQUENCE</scope>
    <source>
        <strain evidence="2">D49</strain>
    </source>
</reference>
<evidence type="ECO:0000313" key="3">
    <source>
        <dbReference type="Proteomes" id="UP000717328"/>
    </source>
</evidence>
<reference evidence="2" key="1">
    <citation type="submission" date="2021-02" db="EMBL/GenBank/DDBJ databases">
        <authorList>
            <person name="Nieuwenhuis M."/>
            <person name="Van De Peppel L.J.J."/>
        </authorList>
    </citation>
    <scope>NUCLEOTIDE SEQUENCE</scope>
    <source>
        <strain evidence="2">D49</strain>
    </source>
</reference>
<feature type="transmembrane region" description="Helical" evidence="1">
    <location>
        <begin position="46"/>
        <end position="68"/>
    </location>
</feature>
<keyword evidence="1" id="KW-0812">Transmembrane</keyword>
<dbReference type="OrthoDB" id="17725at2759"/>
<evidence type="ECO:0000313" key="2">
    <source>
        <dbReference type="EMBL" id="KAG5637453.1"/>
    </source>
</evidence>
<accession>A0A9P7K5A4</accession>
<sequence>MDTKNLQNYMYQDRAAHLASGQLSVVVALAGKNNIISFYHRTSTSVMSGCILRAAGLGAFSLATILSIRPIRNLAYEFFLICHIVLIA</sequence>